<evidence type="ECO:0000259" key="1">
    <source>
        <dbReference type="Pfam" id="PF00753"/>
    </source>
</evidence>
<dbReference type="AlphaFoldDB" id="A0A368JSP1"/>
<dbReference type="Pfam" id="PF00753">
    <property type="entry name" value="Lactamase_B"/>
    <property type="match status" value="1"/>
</dbReference>
<dbReference type="EMBL" id="QOWE01000006">
    <property type="protein sequence ID" value="RCR69986.1"/>
    <property type="molecule type" value="Genomic_DNA"/>
</dbReference>
<dbReference type="InterPro" id="IPR052159">
    <property type="entry name" value="Competence_DNA_uptake"/>
</dbReference>
<dbReference type="Proteomes" id="UP000253383">
    <property type="component" value="Unassembled WGS sequence"/>
</dbReference>
<dbReference type="GO" id="GO:0016787">
    <property type="term" value="F:hydrolase activity"/>
    <property type="evidence" value="ECO:0007669"/>
    <property type="project" value="UniProtKB-KW"/>
</dbReference>
<dbReference type="PANTHER" id="PTHR30619">
    <property type="entry name" value="DNA INTERNALIZATION/COMPETENCE PROTEIN COMEC/REC2"/>
    <property type="match status" value="1"/>
</dbReference>
<reference evidence="2 3" key="1">
    <citation type="submission" date="2018-07" db="EMBL/GenBank/DDBJ databases">
        <title>Genome analysis of Larkinella rosea.</title>
        <authorList>
            <person name="Zhou Z."/>
            <person name="Wang G."/>
        </authorList>
    </citation>
    <scope>NUCLEOTIDE SEQUENCE [LARGE SCALE GENOMIC DNA]</scope>
    <source>
        <strain evidence="3">zzj9</strain>
    </source>
</reference>
<sequence length="361" mass="40022">MVFRMIQAEFGDCLILETPDTAGVVRYILIDGGPERTYDNHLSGELDAIKQRGGQLDLVVLSHVDGDHIVGLLDLFSELQQRPQISISQLWFNSFDKAIGHNNTIAVRVSAVFQQAGMQGVRMANTEEVTIQSINQGNKLRTRAQQLNIPINPNVPGGLLKATAHPFKLQIGGITLTVVGPTARNLTELRKEWQKWLDKQEEAVASADIESFAMADESIPNLSSVCLLAESNGVRVLLTGDARGDHLIQGLKQTRLLQPDGSIDVDVLKVPHHGSDRNVTLDFFRKVRARQYVISANGKHGNPDYDTLKWIVTAATVQQRPIELVLSNHTALIQQFLDDFPQNENTYQIRFMPPGAHSMVV</sequence>
<keyword evidence="2" id="KW-0378">Hydrolase</keyword>
<keyword evidence="3" id="KW-1185">Reference proteome</keyword>
<dbReference type="InterPro" id="IPR001279">
    <property type="entry name" value="Metallo-B-lactamas"/>
</dbReference>
<organism evidence="2 3">
    <name type="scientific">Larkinella punicea</name>
    <dbReference type="NCBI Taxonomy" id="2315727"/>
    <lineage>
        <taxon>Bacteria</taxon>
        <taxon>Pseudomonadati</taxon>
        <taxon>Bacteroidota</taxon>
        <taxon>Cytophagia</taxon>
        <taxon>Cytophagales</taxon>
        <taxon>Spirosomataceae</taxon>
        <taxon>Larkinella</taxon>
    </lineage>
</organism>
<name>A0A368JSP1_9BACT</name>
<dbReference type="InterPro" id="IPR036866">
    <property type="entry name" value="RibonucZ/Hydroxyglut_hydro"/>
</dbReference>
<dbReference type="OrthoDB" id="418728at2"/>
<proteinExistence type="predicted"/>
<feature type="domain" description="Metallo-beta-lactamase" evidence="1">
    <location>
        <begin position="27"/>
        <end position="77"/>
    </location>
</feature>
<accession>A0A368JSP1</accession>
<dbReference type="Gene3D" id="3.60.15.10">
    <property type="entry name" value="Ribonuclease Z/Hydroxyacylglutathione hydrolase-like"/>
    <property type="match status" value="1"/>
</dbReference>
<evidence type="ECO:0000313" key="2">
    <source>
        <dbReference type="EMBL" id="RCR69986.1"/>
    </source>
</evidence>
<dbReference type="PANTHER" id="PTHR30619:SF1">
    <property type="entry name" value="RECOMBINATION PROTEIN 2"/>
    <property type="match status" value="1"/>
</dbReference>
<evidence type="ECO:0000313" key="3">
    <source>
        <dbReference type="Proteomes" id="UP000253383"/>
    </source>
</evidence>
<dbReference type="RefSeq" id="WP_114405685.1">
    <property type="nucleotide sequence ID" value="NZ_QOWE01000006.1"/>
</dbReference>
<protein>
    <submittedName>
        <fullName evidence="2">MBL fold metallo-hydrolase</fullName>
    </submittedName>
</protein>
<gene>
    <name evidence="2" type="ORF">DUE52_09165</name>
</gene>
<comment type="caution">
    <text evidence="2">The sequence shown here is derived from an EMBL/GenBank/DDBJ whole genome shotgun (WGS) entry which is preliminary data.</text>
</comment>
<dbReference type="SUPFAM" id="SSF56281">
    <property type="entry name" value="Metallo-hydrolase/oxidoreductase"/>
    <property type="match status" value="1"/>
</dbReference>